<dbReference type="Proteomes" id="UP000824782">
    <property type="component" value="Unassembled WGS sequence"/>
</dbReference>
<evidence type="ECO:0000256" key="5">
    <source>
        <dbReference type="ARBA" id="ARBA00015737"/>
    </source>
</evidence>
<dbReference type="GO" id="GO:0098552">
    <property type="term" value="C:side of membrane"/>
    <property type="evidence" value="ECO:0007669"/>
    <property type="project" value="UniProtKB-KW"/>
</dbReference>
<dbReference type="GO" id="GO:0045087">
    <property type="term" value="P:innate immune response"/>
    <property type="evidence" value="ECO:0007669"/>
    <property type="project" value="UniProtKB-KW"/>
</dbReference>
<evidence type="ECO:0000256" key="10">
    <source>
        <dbReference type="ARBA" id="ARBA00022622"/>
    </source>
</evidence>
<dbReference type="SMART" id="SM00181">
    <property type="entry name" value="EGF"/>
    <property type="match status" value="4"/>
</dbReference>
<evidence type="ECO:0000256" key="13">
    <source>
        <dbReference type="ARBA" id="ARBA00022859"/>
    </source>
</evidence>
<evidence type="ECO:0000256" key="8">
    <source>
        <dbReference type="ARBA" id="ARBA00022536"/>
    </source>
</evidence>
<comment type="function">
    <text evidence="19">Functions in biogenesis and organization of the apical membrane of epithelial cells of the thick ascending limb of Henle's loop (TALH), where it promotes formation of complex filamentous gel-like structure that may play a role in the water barrier permeability. May serve as a receptor for binding and endocytosis of cytokines (IL-1, IL-2) and TNF. Facilitates neutrophil migration across renal epithelia.</text>
</comment>
<dbReference type="PROSITE" id="PS01187">
    <property type="entry name" value="EGF_CA"/>
    <property type="match status" value="1"/>
</dbReference>
<feature type="chain" id="PRO_5043361353" description="Uromodulin" evidence="22">
    <location>
        <begin position="25"/>
        <end position="951"/>
    </location>
</feature>
<dbReference type="GO" id="GO:0016324">
    <property type="term" value="C:apical plasma membrane"/>
    <property type="evidence" value="ECO:0007669"/>
    <property type="project" value="UniProtKB-SubCell"/>
</dbReference>
<dbReference type="SMART" id="SM00179">
    <property type="entry name" value="EGF_CA"/>
    <property type="match status" value="4"/>
</dbReference>
<dbReference type="EMBL" id="WNYA01000008">
    <property type="protein sequence ID" value="KAG8558194.1"/>
    <property type="molecule type" value="Genomic_DNA"/>
</dbReference>
<evidence type="ECO:0000256" key="16">
    <source>
        <dbReference type="ARBA" id="ARBA00023180"/>
    </source>
</evidence>
<dbReference type="InterPro" id="IPR042235">
    <property type="entry name" value="ZP-C_dom"/>
</dbReference>
<evidence type="ECO:0000256" key="21">
    <source>
        <dbReference type="PROSITE-ProRule" id="PRU00076"/>
    </source>
</evidence>
<dbReference type="InterPro" id="IPR055356">
    <property type="entry name" value="ZP-N"/>
</dbReference>
<dbReference type="InterPro" id="IPR018097">
    <property type="entry name" value="EGF_Ca-bd_CS"/>
</dbReference>
<feature type="signal peptide" evidence="22">
    <location>
        <begin position="1"/>
        <end position="24"/>
    </location>
</feature>
<dbReference type="InterPro" id="IPR024731">
    <property type="entry name" value="NELL2-like_EGF"/>
</dbReference>
<evidence type="ECO:0000256" key="20">
    <source>
        <dbReference type="ARBA" id="ARBA00046503"/>
    </source>
</evidence>
<keyword evidence="18" id="KW-0449">Lipoprotein</keyword>
<evidence type="ECO:0000256" key="3">
    <source>
        <dbReference type="ARBA" id="ARBA00004539"/>
    </source>
</evidence>
<evidence type="ECO:0000256" key="15">
    <source>
        <dbReference type="ARBA" id="ARBA00023157"/>
    </source>
</evidence>
<feature type="domain" description="ZP" evidence="24">
    <location>
        <begin position="645"/>
        <end position="903"/>
    </location>
</feature>
<keyword evidence="9" id="KW-0399">Innate immunity</keyword>
<dbReference type="SMART" id="SM00241">
    <property type="entry name" value="ZP"/>
    <property type="match status" value="1"/>
</dbReference>
<dbReference type="GO" id="GO:0016323">
    <property type="term" value="C:basolateral plasma membrane"/>
    <property type="evidence" value="ECO:0007669"/>
    <property type="project" value="UniProtKB-SubCell"/>
</dbReference>
<keyword evidence="13" id="KW-0391">Immunity</keyword>
<evidence type="ECO:0000256" key="22">
    <source>
        <dbReference type="SAM" id="SignalP"/>
    </source>
</evidence>
<evidence type="ECO:0000256" key="14">
    <source>
        <dbReference type="ARBA" id="ARBA00023136"/>
    </source>
</evidence>
<dbReference type="Gene3D" id="3.40.50.410">
    <property type="entry name" value="von Willebrand factor, type A domain"/>
    <property type="match status" value="1"/>
</dbReference>
<evidence type="ECO:0000256" key="4">
    <source>
        <dbReference type="ARBA" id="ARBA00004613"/>
    </source>
</evidence>
<dbReference type="Gene3D" id="2.60.40.3210">
    <property type="entry name" value="Zona pellucida, ZP-N domain"/>
    <property type="match status" value="1"/>
</dbReference>
<dbReference type="Pfam" id="PF12947">
    <property type="entry name" value="EGF_3"/>
    <property type="match status" value="1"/>
</dbReference>
<dbReference type="Pfam" id="PF07645">
    <property type="entry name" value="EGF_CA"/>
    <property type="match status" value="2"/>
</dbReference>
<dbReference type="FunFam" id="2.60.40.4100:FF:000001">
    <property type="entry name" value="alpha-tectorin isoform X1"/>
    <property type="match status" value="1"/>
</dbReference>
<dbReference type="PROSITE" id="PS00010">
    <property type="entry name" value="ASX_HYDROXYL"/>
    <property type="match status" value="2"/>
</dbReference>
<keyword evidence="15" id="KW-1015">Disulfide bond</keyword>
<reference evidence="25" key="1">
    <citation type="thesis" date="2020" institute="ProQuest LLC" country="789 East Eisenhower Parkway, Ann Arbor, MI, USA">
        <title>Comparative Genomics and Chromosome Evolution.</title>
        <authorList>
            <person name="Mudd A.B."/>
        </authorList>
    </citation>
    <scope>NUCLEOTIDE SEQUENCE</scope>
    <source>
        <strain evidence="25">237g6f4</strain>
        <tissue evidence="25">Blood</tissue>
    </source>
</reference>
<dbReference type="PROSITE" id="PS00682">
    <property type="entry name" value="ZP_1"/>
    <property type="match status" value="1"/>
</dbReference>
<keyword evidence="6" id="KW-1003">Cell membrane</keyword>
<evidence type="ECO:0000256" key="18">
    <source>
        <dbReference type="ARBA" id="ARBA00023288"/>
    </source>
</evidence>
<evidence type="ECO:0000313" key="26">
    <source>
        <dbReference type="Proteomes" id="UP000824782"/>
    </source>
</evidence>
<dbReference type="InterPro" id="IPR001507">
    <property type="entry name" value="ZP_dom"/>
</dbReference>
<dbReference type="PROSITE" id="PS50026">
    <property type="entry name" value="EGF_3"/>
    <property type="match status" value="2"/>
</dbReference>
<dbReference type="InterPro" id="IPR056861">
    <property type="entry name" value="HMCN1-like_VWA"/>
</dbReference>
<dbReference type="InterPro" id="IPR036465">
    <property type="entry name" value="vWFA_dom_sf"/>
</dbReference>
<dbReference type="PRINTS" id="PR00023">
    <property type="entry name" value="ZPELLUCIDA"/>
</dbReference>
<keyword evidence="11 22" id="KW-0732">Signal</keyword>
<dbReference type="Gene3D" id="2.10.25.10">
    <property type="entry name" value="Laminin"/>
    <property type="match status" value="3"/>
</dbReference>
<dbReference type="InterPro" id="IPR048290">
    <property type="entry name" value="ZP_chr"/>
</dbReference>
<dbReference type="InterPro" id="IPR001881">
    <property type="entry name" value="EGF-like_Ca-bd_dom"/>
</dbReference>
<dbReference type="CDD" id="cd00053">
    <property type="entry name" value="EGF"/>
    <property type="match status" value="1"/>
</dbReference>
<dbReference type="FunFam" id="2.10.25.10:FF:000038">
    <property type="entry name" value="Fibrillin 2"/>
    <property type="match status" value="1"/>
</dbReference>
<comment type="caution">
    <text evidence="21">Lacks conserved residue(s) required for the propagation of feature annotation.</text>
</comment>
<dbReference type="Pfam" id="PF23283">
    <property type="entry name" value="D8C_UMOD"/>
    <property type="match status" value="1"/>
</dbReference>
<evidence type="ECO:0000256" key="11">
    <source>
        <dbReference type="ARBA" id="ARBA00022729"/>
    </source>
</evidence>
<dbReference type="Pfam" id="PF23344">
    <property type="entry name" value="ZP-N"/>
    <property type="match status" value="1"/>
</dbReference>
<feature type="domain" description="EGF-like" evidence="23">
    <location>
        <begin position="373"/>
        <end position="413"/>
    </location>
</feature>
<dbReference type="InterPro" id="IPR017977">
    <property type="entry name" value="ZP_dom_CS"/>
</dbReference>
<dbReference type="PANTHER" id="PTHR14002">
    <property type="entry name" value="ENDOGLIN/TGF-BETA RECEPTOR TYPE III"/>
    <property type="match status" value="1"/>
</dbReference>
<dbReference type="CDD" id="cd00054">
    <property type="entry name" value="EGF_CA"/>
    <property type="match status" value="2"/>
</dbReference>
<keyword evidence="8 21" id="KW-0245">EGF-like domain</keyword>
<evidence type="ECO:0000256" key="2">
    <source>
        <dbReference type="ARBA" id="ARBA00004309"/>
    </source>
</evidence>
<dbReference type="InterPro" id="IPR049883">
    <property type="entry name" value="NOTCH1_EGF-like"/>
</dbReference>
<dbReference type="InterPro" id="IPR055355">
    <property type="entry name" value="ZP-C"/>
</dbReference>
<evidence type="ECO:0000256" key="1">
    <source>
        <dbReference type="ARBA" id="ARBA00004303"/>
    </source>
</evidence>
<dbReference type="PANTHER" id="PTHR14002:SF40">
    <property type="entry name" value="UROMODULIN"/>
    <property type="match status" value="1"/>
</dbReference>
<name>A0AAV7ADZ2_ENGPU</name>
<evidence type="ECO:0000256" key="6">
    <source>
        <dbReference type="ARBA" id="ARBA00022475"/>
    </source>
</evidence>
<gene>
    <name evidence="25" type="ORF">GDO81_016900</name>
</gene>
<accession>A0AAV7ADZ2</accession>
<evidence type="ECO:0000256" key="9">
    <source>
        <dbReference type="ARBA" id="ARBA00022588"/>
    </source>
</evidence>
<evidence type="ECO:0000256" key="17">
    <source>
        <dbReference type="ARBA" id="ARBA00023273"/>
    </source>
</evidence>
<protein>
    <recommendedName>
        <fullName evidence="5">Uromodulin</fullName>
    </recommendedName>
</protein>
<keyword evidence="14" id="KW-0472">Membrane</keyword>
<dbReference type="Pfam" id="PF00100">
    <property type="entry name" value="Zona_pellucida"/>
    <property type="match status" value="1"/>
</dbReference>
<dbReference type="InterPro" id="IPR009030">
    <property type="entry name" value="Growth_fac_rcpt_cys_sf"/>
</dbReference>
<dbReference type="InterPro" id="IPR057774">
    <property type="entry name" value="D8C_UMOD/GP2/OIT3-like"/>
</dbReference>
<comment type="subunit">
    <text evidence="20">Homodimer that then polymerizes into long filaments. The filaments can additionally assemble laterally to form a sheet. The filaments consist of a zigzag-shaped backbone with laterally protruding arms which interact with bacterial adhesin fimH. Two fimH molecules can bind to a single UMOD monomer.</text>
</comment>
<dbReference type="PROSITE" id="PS01186">
    <property type="entry name" value="EGF_2"/>
    <property type="match status" value="3"/>
</dbReference>
<keyword evidence="12" id="KW-0677">Repeat</keyword>
<proteinExistence type="predicted"/>
<dbReference type="GO" id="GO:0060170">
    <property type="term" value="C:ciliary membrane"/>
    <property type="evidence" value="ECO:0007669"/>
    <property type="project" value="UniProtKB-SubCell"/>
</dbReference>
<comment type="caution">
    <text evidence="25">The sequence shown here is derived from an EMBL/GenBank/DDBJ whole genome shotgun (WGS) entry which is preliminary data.</text>
</comment>
<keyword evidence="16" id="KW-0325">Glycoprotein</keyword>
<sequence length="951" mass="103552">MGNVTMYLLYLTCIFPLFTRGTTGQTTTSESSSIPYSNSYGTIVQKSCAVQTESSSLTYLVDTTGSMYDDFLQLKIVNSWLLDRVTARFPCGVRQYTMVEFNDPTVGPVRIAESKKVFGDFFNSLVATGGGDCPELAMQGLELALQNSPPSSFILVLTDASAKDYYNTTLINNIYSLIASTQSQVFFLITGLCGSMSDPDFLVYRNIAAASFGHVFQVSLSDLNKVFNYLDFTLSRPSNSSERLFSGEYTAGNNSGTFPVADNYTSLIITTDGVIYSIRVLGPDSIPLQLKKIISETWGSMYVVYNPGHGIWTIIIYAGSQYSIRVEGFTAVNISATADCSECHPNATCEESFGSVECRCRDGFIGDGFTCSDIDECAYPWTNNCSYGICQNTFGSYTCVCQSGFTLSGSACIDINECASPELNRCHSSASCINYYGYYSCVCPSGYFGDGFHCEVDECRNGPCGLGNECIKSIGSYSCSDPCTNHTVLNEPWRSTSSIYDYRYNCDNSKNGWYRFIGSGGVRMPETCSPEYGCGTLASIWLSGSHPRLSDGIVNRTVCSSWSANCCLWSSTVQIKACPGGYHVYKLQGTPYNHCTLSYCTDPSTVVNNTCAADEEWKLKDGSYGCYCKDKYAVTGVADIRPDLTCNVYDMSVTFHKCQLKTLSLDAASVTLKDSSCFGLHDDPSTNTFTIRSQLQAGRCGLQINKNETHAIYKNTLYFTVESTGIITRDEELVVTLSCSYPLDMLISLNTVVNPLFGSTNISVGGTGQLTAYMALYKDNSYLTPYEGSEVKLSSKSMLYIGVFVQGGDTSQYVVVMKNCYATPTANPSDAVKYYIIKDSCPNKQDSTISVLENGASRKGRLSLQVFKFVGNYTNVYVHCAISLCDVTAGSCSPSCTGFGSRSAAAEETYQLKVGPIIREDLFTTGGCIGPHVPSALLGSVLLLMIQALLV</sequence>
<dbReference type="SUPFAM" id="SSF57184">
    <property type="entry name" value="Growth factor receptor domain"/>
    <property type="match status" value="1"/>
</dbReference>
<dbReference type="AlphaFoldDB" id="A0AAV7ADZ2"/>
<dbReference type="InterPro" id="IPR000152">
    <property type="entry name" value="EGF-type_Asp/Asn_hydroxyl_site"/>
</dbReference>
<evidence type="ECO:0000259" key="23">
    <source>
        <dbReference type="PROSITE" id="PS50026"/>
    </source>
</evidence>
<dbReference type="InterPro" id="IPR000742">
    <property type="entry name" value="EGF"/>
</dbReference>
<keyword evidence="7" id="KW-0964">Secreted</keyword>
<dbReference type="PROSITE" id="PS51034">
    <property type="entry name" value="ZP_2"/>
    <property type="match status" value="1"/>
</dbReference>
<keyword evidence="17" id="KW-0966">Cell projection</keyword>
<dbReference type="SUPFAM" id="SSF53300">
    <property type="entry name" value="vWA-like"/>
    <property type="match status" value="1"/>
</dbReference>
<organism evidence="25 26">
    <name type="scientific">Engystomops pustulosus</name>
    <name type="common">Tungara frog</name>
    <name type="synonym">Physalaemus pustulosus</name>
    <dbReference type="NCBI Taxonomy" id="76066"/>
    <lineage>
        <taxon>Eukaryota</taxon>
        <taxon>Metazoa</taxon>
        <taxon>Chordata</taxon>
        <taxon>Craniata</taxon>
        <taxon>Vertebrata</taxon>
        <taxon>Euteleostomi</taxon>
        <taxon>Amphibia</taxon>
        <taxon>Batrachia</taxon>
        <taxon>Anura</taxon>
        <taxon>Neobatrachia</taxon>
        <taxon>Hyloidea</taxon>
        <taxon>Leptodactylidae</taxon>
        <taxon>Leiuperinae</taxon>
        <taxon>Engystomops</taxon>
    </lineage>
</organism>
<comment type="subcellular location">
    <subcellularLocation>
        <location evidence="1">Apical cell membrane</location>
        <topology evidence="1">Lipid-anchor</topology>
        <topology evidence="1">GPI-anchor</topology>
    </subcellularLocation>
    <subcellularLocation>
        <location evidence="3">Basolateral cell membrane</location>
        <topology evidence="3">Lipid-anchor</topology>
        <topology evidence="3">GPI-anchor</topology>
    </subcellularLocation>
    <subcellularLocation>
        <location evidence="2">Cell projection</location>
        <location evidence="2">Cilium membrane</location>
    </subcellularLocation>
    <subcellularLocation>
        <location evidence="4">Secreted</location>
    </subcellularLocation>
</comment>
<dbReference type="Pfam" id="PF25106">
    <property type="entry name" value="VWA_4"/>
    <property type="match status" value="1"/>
</dbReference>
<dbReference type="Gene3D" id="2.60.40.4100">
    <property type="entry name" value="Zona pellucida, ZP-C domain"/>
    <property type="match status" value="1"/>
</dbReference>
<evidence type="ECO:0000256" key="12">
    <source>
        <dbReference type="ARBA" id="ARBA00022737"/>
    </source>
</evidence>
<evidence type="ECO:0000259" key="24">
    <source>
        <dbReference type="PROSITE" id="PS51034"/>
    </source>
</evidence>
<keyword evidence="10" id="KW-0336">GPI-anchor</keyword>
<dbReference type="GO" id="GO:0005576">
    <property type="term" value="C:extracellular region"/>
    <property type="evidence" value="ECO:0007669"/>
    <property type="project" value="UniProtKB-SubCell"/>
</dbReference>
<evidence type="ECO:0000313" key="25">
    <source>
        <dbReference type="EMBL" id="KAG8558194.1"/>
    </source>
</evidence>
<evidence type="ECO:0000256" key="7">
    <source>
        <dbReference type="ARBA" id="ARBA00022525"/>
    </source>
</evidence>
<evidence type="ECO:0000256" key="19">
    <source>
        <dbReference type="ARBA" id="ARBA00045741"/>
    </source>
</evidence>
<keyword evidence="26" id="KW-1185">Reference proteome</keyword>
<dbReference type="GO" id="GO:0005509">
    <property type="term" value="F:calcium ion binding"/>
    <property type="evidence" value="ECO:0007669"/>
    <property type="project" value="InterPro"/>
</dbReference>
<feature type="domain" description="EGF-like" evidence="23">
    <location>
        <begin position="414"/>
        <end position="455"/>
    </location>
</feature>